<accession>A0ABD6DJY4</accession>
<keyword evidence="2" id="KW-1133">Transmembrane helix</keyword>
<sequence>MRRLLGVGALVLLAVSAVLLAGGATAAASGPDSSVHAPPNSTGALGSAQEFDRTQFRIRVFENGSARFAIHYERQLSNESEREQFQQFATEFESNETELYTNFERRAQDLVAFGRNETGREMVATDFRRGASEEPTFDGHVGIVNMSFRWTAFAQTTGDSVVVADVFEGGFYIGPAQSLVFLPADGLVFENVSPSGEFSAPTPAESDSVTWQGERSFSDQRPRVVYGTVTATSTSTSDGGGGTTAADGTTSGPGDSTATTPGQGGDDGSLPMVPIVLALVIVGMAGAAVWFRRRDDGRDDGAVTTDSPSDSAGASATAETPPAEPSVPDEELLTDEDRVVELLTENGGRMRQSNIVDETDWSKSKVSMLLSDMEDDGSISKLRVGRENIVSLAGHEPDAVGSPFDDEDTEDDER</sequence>
<proteinExistence type="predicted"/>
<feature type="compositionally biased region" description="Acidic residues" evidence="1">
    <location>
        <begin position="404"/>
        <end position="414"/>
    </location>
</feature>
<evidence type="ECO:0000256" key="1">
    <source>
        <dbReference type="SAM" id="MobiDB-lite"/>
    </source>
</evidence>
<reference evidence="5 6" key="1">
    <citation type="journal article" date="2019" name="Int. J. Syst. Evol. Microbiol.">
        <title>The Global Catalogue of Microorganisms (GCM) 10K type strain sequencing project: providing services to taxonomists for standard genome sequencing and annotation.</title>
        <authorList>
            <consortium name="The Broad Institute Genomics Platform"/>
            <consortium name="The Broad Institute Genome Sequencing Center for Infectious Disease"/>
            <person name="Wu L."/>
            <person name="Ma J."/>
        </authorList>
    </citation>
    <scope>NUCLEOTIDE SEQUENCE [LARGE SCALE GENOMIC DNA]</scope>
    <source>
        <strain evidence="5 6">CGMCC 1.10390</strain>
    </source>
</reference>
<feature type="transmembrane region" description="Helical" evidence="2">
    <location>
        <begin position="272"/>
        <end position="291"/>
    </location>
</feature>
<protein>
    <submittedName>
        <fullName evidence="5">Helix-turn-helix transcriptional regulator</fullName>
    </submittedName>
</protein>
<feature type="region of interest" description="Disordered" evidence="1">
    <location>
        <begin position="393"/>
        <end position="414"/>
    </location>
</feature>
<gene>
    <name evidence="5" type="ORF">ACFSBL_11495</name>
</gene>
<dbReference type="RefSeq" id="WP_256398170.1">
    <property type="nucleotide sequence ID" value="NZ_JANHJR010000001.1"/>
</dbReference>
<dbReference type="SUPFAM" id="SSF46785">
    <property type="entry name" value="Winged helix' DNA-binding domain"/>
    <property type="match status" value="1"/>
</dbReference>
<evidence type="ECO:0000313" key="6">
    <source>
        <dbReference type="Proteomes" id="UP001597034"/>
    </source>
</evidence>
<feature type="domain" description="DUF7345" evidence="4">
    <location>
        <begin position="57"/>
        <end position="183"/>
    </location>
</feature>
<feature type="region of interest" description="Disordered" evidence="1">
    <location>
        <begin position="195"/>
        <end position="268"/>
    </location>
</feature>
<keyword evidence="2" id="KW-0472">Membrane</keyword>
<evidence type="ECO:0000259" key="3">
    <source>
        <dbReference type="Pfam" id="PF24034"/>
    </source>
</evidence>
<dbReference type="InterPro" id="IPR055769">
    <property type="entry name" value="DUF7345"/>
</dbReference>
<dbReference type="EMBL" id="JBHUDO010000002">
    <property type="protein sequence ID" value="MFD1646307.1"/>
    <property type="molecule type" value="Genomic_DNA"/>
</dbReference>
<dbReference type="Pfam" id="PF24036">
    <property type="entry name" value="DUF7345"/>
    <property type="match status" value="1"/>
</dbReference>
<dbReference type="InterPro" id="IPR036390">
    <property type="entry name" value="WH_DNA-bd_sf"/>
</dbReference>
<evidence type="ECO:0000256" key="2">
    <source>
        <dbReference type="SAM" id="Phobius"/>
    </source>
</evidence>
<organism evidence="5 6">
    <name type="scientific">Haloarchaeobius litoreus</name>
    <dbReference type="NCBI Taxonomy" id="755306"/>
    <lineage>
        <taxon>Archaea</taxon>
        <taxon>Methanobacteriati</taxon>
        <taxon>Methanobacteriota</taxon>
        <taxon>Stenosarchaea group</taxon>
        <taxon>Halobacteria</taxon>
        <taxon>Halobacteriales</taxon>
        <taxon>Halorubellaceae</taxon>
        <taxon>Haloarchaeobius</taxon>
    </lineage>
</organism>
<keyword evidence="2" id="KW-0812">Transmembrane</keyword>
<feature type="compositionally biased region" description="Low complexity" evidence="1">
    <location>
        <begin position="227"/>
        <end position="237"/>
    </location>
</feature>
<dbReference type="Proteomes" id="UP001597034">
    <property type="component" value="Unassembled WGS sequence"/>
</dbReference>
<feature type="region of interest" description="Disordered" evidence="1">
    <location>
        <begin position="297"/>
        <end position="329"/>
    </location>
</feature>
<dbReference type="InterPro" id="IPR055767">
    <property type="entry name" value="DUF7343"/>
</dbReference>
<keyword evidence="6" id="KW-1185">Reference proteome</keyword>
<name>A0ABD6DJY4_9EURY</name>
<evidence type="ECO:0000259" key="4">
    <source>
        <dbReference type="Pfam" id="PF24036"/>
    </source>
</evidence>
<feature type="compositionally biased region" description="Polar residues" evidence="1">
    <location>
        <begin position="205"/>
        <end position="215"/>
    </location>
</feature>
<feature type="region of interest" description="Disordered" evidence="1">
    <location>
        <begin position="28"/>
        <end position="48"/>
    </location>
</feature>
<comment type="caution">
    <text evidence="5">The sequence shown here is derived from an EMBL/GenBank/DDBJ whole genome shotgun (WGS) entry which is preliminary data.</text>
</comment>
<dbReference type="Pfam" id="PF24034">
    <property type="entry name" value="DUF7343"/>
    <property type="match status" value="1"/>
</dbReference>
<dbReference type="AlphaFoldDB" id="A0ABD6DJY4"/>
<feature type="domain" description="DUF7343" evidence="3">
    <location>
        <begin position="332"/>
        <end position="392"/>
    </location>
</feature>
<feature type="compositionally biased region" description="Low complexity" evidence="1">
    <location>
        <begin position="244"/>
        <end position="255"/>
    </location>
</feature>
<evidence type="ECO:0000313" key="5">
    <source>
        <dbReference type="EMBL" id="MFD1646307.1"/>
    </source>
</evidence>
<feature type="compositionally biased region" description="Low complexity" evidence="1">
    <location>
        <begin position="311"/>
        <end position="321"/>
    </location>
</feature>